<evidence type="ECO:0000313" key="1">
    <source>
        <dbReference type="EMBL" id="PWZ28314.1"/>
    </source>
</evidence>
<name>A0A3L6F4W3_MAIZE</name>
<reference evidence="1 2" key="1">
    <citation type="journal article" date="2018" name="Nat. Genet.">
        <title>Extensive intraspecific gene order and gene structural variations between Mo17 and other maize genomes.</title>
        <authorList>
            <person name="Sun S."/>
            <person name="Zhou Y."/>
            <person name="Chen J."/>
            <person name="Shi J."/>
            <person name="Zhao H."/>
            <person name="Zhao H."/>
            <person name="Song W."/>
            <person name="Zhang M."/>
            <person name="Cui Y."/>
            <person name="Dong X."/>
            <person name="Liu H."/>
            <person name="Ma X."/>
            <person name="Jiao Y."/>
            <person name="Wang B."/>
            <person name="Wei X."/>
            <person name="Stein J.C."/>
            <person name="Glaubitz J.C."/>
            <person name="Lu F."/>
            <person name="Yu G."/>
            <person name="Liang C."/>
            <person name="Fengler K."/>
            <person name="Li B."/>
            <person name="Rafalski A."/>
            <person name="Schnable P.S."/>
            <person name="Ware D.H."/>
            <person name="Buckler E.S."/>
            <person name="Lai J."/>
        </authorList>
    </citation>
    <scope>NUCLEOTIDE SEQUENCE [LARGE SCALE GENOMIC DNA]</scope>
    <source>
        <strain evidence="2">cv. Missouri 17</strain>
        <tissue evidence="1">Seedling</tissue>
    </source>
</reference>
<gene>
    <name evidence="1" type="ORF">Zm00014a_009050</name>
</gene>
<sequence>MVHCSAFLHAFP</sequence>
<organism evidence="1 2">
    <name type="scientific">Zea mays</name>
    <name type="common">Maize</name>
    <dbReference type="NCBI Taxonomy" id="4577"/>
    <lineage>
        <taxon>Eukaryota</taxon>
        <taxon>Viridiplantae</taxon>
        <taxon>Streptophyta</taxon>
        <taxon>Embryophyta</taxon>
        <taxon>Tracheophyta</taxon>
        <taxon>Spermatophyta</taxon>
        <taxon>Magnoliopsida</taxon>
        <taxon>Liliopsida</taxon>
        <taxon>Poales</taxon>
        <taxon>Poaceae</taxon>
        <taxon>PACMAD clade</taxon>
        <taxon>Panicoideae</taxon>
        <taxon>Andropogonodae</taxon>
        <taxon>Andropogoneae</taxon>
        <taxon>Tripsacinae</taxon>
        <taxon>Zea</taxon>
    </lineage>
</organism>
<accession>A0A3L6F4W3</accession>
<protein>
    <submittedName>
        <fullName evidence="1">Uncharacterized protein</fullName>
    </submittedName>
</protein>
<comment type="caution">
    <text evidence="1">The sequence shown here is derived from an EMBL/GenBank/DDBJ whole genome shotgun (WGS) entry which is preliminary data.</text>
</comment>
<dbReference type="Proteomes" id="UP000251960">
    <property type="component" value="Chromosome 4"/>
</dbReference>
<dbReference type="EMBL" id="NCVQ01000005">
    <property type="protein sequence ID" value="PWZ28314.1"/>
    <property type="molecule type" value="Genomic_DNA"/>
</dbReference>
<proteinExistence type="predicted"/>
<evidence type="ECO:0000313" key="2">
    <source>
        <dbReference type="Proteomes" id="UP000251960"/>
    </source>
</evidence>